<evidence type="ECO:0000256" key="4">
    <source>
        <dbReference type="ARBA" id="ARBA00023040"/>
    </source>
</evidence>
<comment type="similarity">
    <text evidence="9">Belongs to the G-protein coupled receptor 1 family.</text>
</comment>
<feature type="transmembrane region" description="Helical" evidence="10">
    <location>
        <begin position="158"/>
        <end position="177"/>
    </location>
</feature>
<evidence type="ECO:0000313" key="12">
    <source>
        <dbReference type="EMBL" id="ALF99949.1"/>
    </source>
</evidence>
<feature type="transmembrane region" description="Helical" evidence="10">
    <location>
        <begin position="77"/>
        <end position="104"/>
    </location>
</feature>
<evidence type="ECO:0000256" key="5">
    <source>
        <dbReference type="ARBA" id="ARBA00023136"/>
    </source>
</evidence>
<gene>
    <name evidence="12" type="primary">GALR1a</name>
</gene>
<dbReference type="InterPro" id="IPR000276">
    <property type="entry name" value="GPCR_Rhodpsn"/>
</dbReference>
<dbReference type="PANTHER" id="PTHR45695">
    <property type="entry name" value="LEUCOKININ RECEPTOR-RELATED"/>
    <property type="match status" value="1"/>
</dbReference>
<keyword evidence="6" id="KW-1015">Disulfide bond</keyword>
<dbReference type="Gene3D" id="1.20.1070.10">
    <property type="entry name" value="Rhodopsin 7-helix transmembrane proteins"/>
    <property type="match status" value="1"/>
</dbReference>
<dbReference type="HOGENOM" id="CLU_009579_6_4_1"/>
<dbReference type="EMBL" id="KT261502">
    <property type="protein sequence ID" value="ALF99949.1"/>
    <property type="molecule type" value="mRNA"/>
</dbReference>
<keyword evidence="3 10" id="KW-1133">Transmembrane helix</keyword>
<evidence type="ECO:0000256" key="7">
    <source>
        <dbReference type="ARBA" id="ARBA00023170"/>
    </source>
</evidence>
<feature type="transmembrane region" description="Helical" evidence="10">
    <location>
        <begin position="36"/>
        <end position="65"/>
    </location>
</feature>
<evidence type="ECO:0000256" key="6">
    <source>
        <dbReference type="ARBA" id="ARBA00023157"/>
    </source>
</evidence>
<evidence type="ECO:0000256" key="9">
    <source>
        <dbReference type="RuleBase" id="RU000688"/>
    </source>
</evidence>
<dbReference type="GO" id="GO:0004966">
    <property type="term" value="F:galanin receptor activity"/>
    <property type="evidence" value="ECO:0007669"/>
    <property type="project" value="Ensembl"/>
</dbReference>
<dbReference type="PROSITE" id="PS50262">
    <property type="entry name" value="G_PROTEIN_RECEP_F1_2"/>
    <property type="match status" value="1"/>
</dbReference>
<dbReference type="InterPro" id="IPR000405">
    <property type="entry name" value="Galanin_rcpt"/>
</dbReference>
<keyword evidence="7 9" id="KW-0675">Receptor</keyword>
<protein>
    <submittedName>
        <fullName evidence="12 13">Galanin receptor 1a</fullName>
    </submittedName>
</protein>
<keyword evidence="5 10" id="KW-0472">Membrane</keyword>
<dbReference type="SUPFAM" id="SSF81321">
    <property type="entry name" value="Family A G protein-coupled receptor-like"/>
    <property type="match status" value="1"/>
</dbReference>
<dbReference type="PRINTS" id="PR00663">
    <property type="entry name" value="GALANINR"/>
</dbReference>
<feature type="transmembrane region" description="Helical" evidence="10">
    <location>
        <begin position="256"/>
        <end position="277"/>
    </location>
</feature>
<accession>S4RW76</accession>
<keyword evidence="4 9" id="KW-0297">G-protein coupled receptor</keyword>
<evidence type="ECO:0000256" key="1">
    <source>
        <dbReference type="ARBA" id="ARBA00004141"/>
    </source>
</evidence>
<reference evidence="13" key="2">
    <citation type="submission" date="2025-05" db="UniProtKB">
        <authorList>
            <consortium name="Ensembl"/>
        </authorList>
    </citation>
    <scope>IDENTIFICATION</scope>
</reference>
<evidence type="ECO:0000313" key="13">
    <source>
        <dbReference type="Ensembl" id="ENSPMAP00000009466.1"/>
    </source>
</evidence>
<feature type="domain" description="G-protein coupled receptors family 1 profile" evidence="11">
    <location>
        <begin position="56"/>
        <end position="310"/>
    </location>
</feature>
<dbReference type="Ensembl" id="ENSPMAT00000009506.1">
    <property type="protein sequence ID" value="ENSPMAP00000009466.1"/>
    <property type="gene ID" value="ENSPMAG00000008598.1"/>
</dbReference>
<proteinExistence type="evidence at transcript level"/>
<name>S4RW76_PETMA</name>
<evidence type="ECO:0000256" key="8">
    <source>
        <dbReference type="ARBA" id="ARBA00023224"/>
    </source>
</evidence>
<evidence type="ECO:0000256" key="10">
    <source>
        <dbReference type="SAM" id="Phobius"/>
    </source>
</evidence>
<feature type="transmembrane region" description="Helical" evidence="10">
    <location>
        <begin position="289"/>
        <end position="313"/>
    </location>
</feature>
<evidence type="ECO:0000259" key="11">
    <source>
        <dbReference type="PROSITE" id="PS50262"/>
    </source>
</evidence>
<sequence>MEERVPTSPGALGGSWNLSRLDLAINGSYPGMQEHIVSAIVVPVIFFVIFLLGIVGNSLVILVLVRIKFGKSHSITNVFVLTLSVADLTFLFFCVPSEATYYFLPDWVFGAFLCKGVPYVFTASMLVSIFTLVAMSVDRYIAIVHARRAAAVRSVRRALGAVSALWLLSLVLAVPRAHYHTIVVYKEHGNFCWEVWSHKNLKSTYRAVIFSLGYLLPLVLISACYARVGSTVFTCRDSAELVDETKQSVRQTAKTVLVLVVVFLVSWLPHHVILLWVEFGSFPLTNASFAFRIVAHCLSYGNSCVNPFIYGFLSQNFREAYRQLLRC</sequence>
<dbReference type="AlphaFoldDB" id="S4RW76"/>
<organism evidence="13">
    <name type="scientific">Petromyzon marinus</name>
    <name type="common">Sea lamprey</name>
    <dbReference type="NCBI Taxonomy" id="7757"/>
    <lineage>
        <taxon>Eukaryota</taxon>
        <taxon>Metazoa</taxon>
        <taxon>Chordata</taxon>
        <taxon>Craniata</taxon>
        <taxon>Vertebrata</taxon>
        <taxon>Cyclostomata</taxon>
        <taxon>Hyperoartia</taxon>
        <taxon>Petromyzontiformes</taxon>
        <taxon>Petromyzontidae</taxon>
        <taxon>Petromyzon</taxon>
    </lineage>
</organism>
<dbReference type="GO" id="GO:0005886">
    <property type="term" value="C:plasma membrane"/>
    <property type="evidence" value="ECO:0007669"/>
    <property type="project" value="TreeGrafter"/>
</dbReference>
<dbReference type="Pfam" id="PF00001">
    <property type="entry name" value="7tm_1"/>
    <property type="match status" value="1"/>
</dbReference>
<comment type="subcellular location">
    <subcellularLocation>
        <location evidence="1">Membrane</location>
        <topology evidence="1">Multi-pass membrane protein</topology>
    </subcellularLocation>
</comment>
<feature type="transmembrane region" description="Helical" evidence="10">
    <location>
        <begin position="205"/>
        <end position="226"/>
    </location>
</feature>
<evidence type="ECO:0000256" key="3">
    <source>
        <dbReference type="ARBA" id="ARBA00022989"/>
    </source>
</evidence>
<dbReference type="GeneTree" id="ENSGT01150000286969"/>
<keyword evidence="8 9" id="KW-0807">Transducer</keyword>
<dbReference type="PRINTS" id="PR00237">
    <property type="entry name" value="GPCRRHODOPSN"/>
</dbReference>
<dbReference type="InterPro" id="IPR017452">
    <property type="entry name" value="GPCR_Rhodpsn_7TM"/>
</dbReference>
<dbReference type="PANTHER" id="PTHR45695:SF25">
    <property type="entry name" value="GALANIN RECEPTOR 1"/>
    <property type="match status" value="1"/>
</dbReference>
<dbReference type="STRING" id="7757.ENSPMAP00000009466"/>
<feature type="transmembrane region" description="Helical" evidence="10">
    <location>
        <begin position="116"/>
        <end position="137"/>
    </location>
</feature>
<keyword evidence="2 9" id="KW-0812">Transmembrane</keyword>
<reference evidence="12" key="1">
    <citation type="journal article" date="2015" name="Mol. Biol. Evol.">
        <title>Prevertebrate Local Gene Duplication Facilitated Expansion of the Neuropeptide GPCR Superfamily.</title>
        <authorList>
            <person name="Yun S."/>
            <person name="Furlong M."/>
            <person name="Sim M."/>
            <person name="Cho M."/>
            <person name="Park S."/>
            <person name="Cho E.B."/>
            <person name="Reyes-Alcaraz A."/>
            <person name="Hwang J.I."/>
            <person name="Kim J."/>
            <person name="Seong J.Y."/>
        </authorList>
    </citation>
    <scope>NUCLEOTIDE SEQUENCE</scope>
</reference>
<evidence type="ECO:0000256" key="2">
    <source>
        <dbReference type="ARBA" id="ARBA00022692"/>
    </source>
</evidence>
<dbReference type="PROSITE" id="PS00237">
    <property type="entry name" value="G_PROTEIN_RECEP_F1_1"/>
    <property type="match status" value="1"/>
</dbReference>